<keyword evidence="3" id="KW-1185">Reference proteome</keyword>
<dbReference type="PROSITE" id="PS51841">
    <property type="entry name" value="LTD"/>
    <property type="match status" value="1"/>
</dbReference>
<dbReference type="HOGENOM" id="CLU_1688360_0_0_1"/>
<dbReference type="InterPro" id="IPR036415">
    <property type="entry name" value="Lamin_tail_dom_sf"/>
</dbReference>
<dbReference type="Proteomes" id="UP000008281">
    <property type="component" value="Unassembled WGS sequence"/>
</dbReference>
<proteinExistence type="predicted"/>
<evidence type="ECO:0000313" key="3">
    <source>
        <dbReference type="Proteomes" id="UP000008281"/>
    </source>
</evidence>
<organism evidence="3">
    <name type="scientific">Caenorhabditis remanei</name>
    <name type="common">Caenorhabditis vulgaris</name>
    <dbReference type="NCBI Taxonomy" id="31234"/>
    <lineage>
        <taxon>Eukaryota</taxon>
        <taxon>Metazoa</taxon>
        <taxon>Ecdysozoa</taxon>
        <taxon>Nematoda</taxon>
        <taxon>Chromadorea</taxon>
        <taxon>Rhabditida</taxon>
        <taxon>Rhabditina</taxon>
        <taxon>Rhabditomorpha</taxon>
        <taxon>Rhabditoidea</taxon>
        <taxon>Rhabditidae</taxon>
        <taxon>Peloderinae</taxon>
        <taxon>Caenorhabditis</taxon>
    </lineage>
</organism>
<name>E3MA95_CAERE</name>
<dbReference type="InParanoid" id="E3MA95"/>
<dbReference type="AlphaFoldDB" id="E3MA95"/>
<accession>E3MA95</accession>
<dbReference type="EMBL" id="DS268431">
    <property type="protein sequence ID" value="EFO96681.1"/>
    <property type="molecule type" value="Genomic_DNA"/>
</dbReference>
<feature type="domain" description="LTD" evidence="1">
    <location>
        <begin position="43"/>
        <end position="156"/>
    </location>
</feature>
<dbReference type="SUPFAM" id="SSF74853">
    <property type="entry name" value="Lamin A/C globular tail domain"/>
    <property type="match status" value="1"/>
</dbReference>
<reference evidence="2" key="1">
    <citation type="submission" date="2007-07" db="EMBL/GenBank/DDBJ databases">
        <title>PCAP assembly of the Caenorhabditis remanei genome.</title>
        <authorList>
            <consortium name="The Caenorhabditis remanei Sequencing Consortium"/>
            <person name="Wilson R.K."/>
        </authorList>
    </citation>
    <scope>NUCLEOTIDE SEQUENCE [LARGE SCALE GENOMIC DNA]</scope>
    <source>
        <strain evidence="2">PB4641</strain>
    </source>
</reference>
<dbReference type="STRING" id="31234.E3MA95"/>
<evidence type="ECO:0000259" key="1">
    <source>
        <dbReference type="PROSITE" id="PS51841"/>
    </source>
</evidence>
<evidence type="ECO:0000313" key="2">
    <source>
        <dbReference type="EMBL" id="EFO96681.1"/>
    </source>
</evidence>
<sequence>MVTTYKKIFSVSTFFAETRSSVASLISEKRPDRVHDEKGVDASGRNFHSWYLGTISINQVTPSYIELKNICKIRRVDVGGFRVEQSVNGHLLGSAQINVPLILDPQEVVRFNHRHGKYLGQFFMDVDAFDNSVNARTSMFNYSEPDEERAWFVYLD</sequence>
<dbReference type="InterPro" id="IPR001322">
    <property type="entry name" value="Lamin_tail_dom"/>
</dbReference>
<gene>
    <name evidence="2" type="ORF">CRE_17124</name>
</gene>
<dbReference type="eggNOG" id="ENOG502TJPH">
    <property type="taxonomic scope" value="Eukaryota"/>
</dbReference>
<protein>
    <recommendedName>
        <fullName evidence="1">LTD domain-containing protein</fullName>
    </recommendedName>
</protein>